<protein>
    <recommendedName>
        <fullName evidence="1">Flavin reductase like domain-containing protein</fullName>
    </recommendedName>
</protein>
<dbReference type="Gene3D" id="2.30.110.10">
    <property type="entry name" value="Electron Transport, Fmn-binding Protein, Chain A"/>
    <property type="match status" value="1"/>
</dbReference>
<keyword evidence="3" id="KW-1185">Reference proteome</keyword>
<sequence>MIAFSSEGLKDTPRNARDMGEFVFNLATESSAEQMNRSSERLPEGHDEFVHAQTPAGPSQVVRPPRVLGSPASLECIVTDVVQLRANSGRELDTYLVIGEVVGVHINEAFVTEGRFDTAKAQVLARCGYHDYTVVREIFQMLRPE</sequence>
<dbReference type="Proteomes" id="UP000321085">
    <property type="component" value="Unassembled WGS sequence"/>
</dbReference>
<evidence type="ECO:0000313" key="2">
    <source>
        <dbReference type="EMBL" id="GEO15377.1"/>
    </source>
</evidence>
<accession>A0A512BU97</accession>
<comment type="caution">
    <text evidence="2">The sequence shown here is derived from an EMBL/GenBank/DDBJ whole genome shotgun (WGS) entry which is preliminary data.</text>
</comment>
<dbReference type="EMBL" id="BJYU01000040">
    <property type="protein sequence ID" value="GEO15377.1"/>
    <property type="molecule type" value="Genomic_DNA"/>
</dbReference>
<dbReference type="AlphaFoldDB" id="A0A512BU97"/>
<dbReference type="InterPro" id="IPR002563">
    <property type="entry name" value="Flavin_Rdtase-like_dom"/>
</dbReference>
<dbReference type="GO" id="GO:0016646">
    <property type="term" value="F:oxidoreductase activity, acting on the CH-NH group of donors, NAD or NADP as acceptor"/>
    <property type="evidence" value="ECO:0007669"/>
    <property type="project" value="UniProtKB-ARBA"/>
</dbReference>
<evidence type="ECO:0000313" key="3">
    <source>
        <dbReference type="Proteomes" id="UP000321085"/>
    </source>
</evidence>
<evidence type="ECO:0000259" key="1">
    <source>
        <dbReference type="Pfam" id="PF01613"/>
    </source>
</evidence>
<name>A0A512BU97_9HYPH</name>
<dbReference type="PANTHER" id="PTHR43812:SF2">
    <property type="entry name" value="FLAVIN REDUCTASE LIKE DOMAIN-CONTAINING PROTEIN"/>
    <property type="match status" value="1"/>
</dbReference>
<feature type="domain" description="Flavin reductase like" evidence="1">
    <location>
        <begin position="1"/>
        <end position="109"/>
    </location>
</feature>
<dbReference type="InterPro" id="IPR012349">
    <property type="entry name" value="Split_barrel_FMN-bd"/>
</dbReference>
<gene>
    <name evidence="2" type="ORF">MAE02_30730</name>
</gene>
<dbReference type="PANTHER" id="PTHR43812">
    <property type="entry name" value="BLR2425 PROTEIN"/>
    <property type="match status" value="1"/>
</dbReference>
<dbReference type="Pfam" id="PF01613">
    <property type="entry name" value="Flavin_Reduct"/>
    <property type="match status" value="1"/>
</dbReference>
<proteinExistence type="predicted"/>
<reference evidence="2 3" key="1">
    <citation type="submission" date="2019-07" db="EMBL/GenBank/DDBJ databases">
        <title>Whole genome shotgun sequence of Microvirga aerophila NBRC 106136.</title>
        <authorList>
            <person name="Hosoyama A."/>
            <person name="Uohara A."/>
            <person name="Ohji S."/>
            <person name="Ichikawa N."/>
        </authorList>
    </citation>
    <scope>NUCLEOTIDE SEQUENCE [LARGE SCALE GENOMIC DNA]</scope>
    <source>
        <strain evidence="2 3">NBRC 106136</strain>
    </source>
</reference>
<organism evidence="2 3">
    <name type="scientific">Microvirga aerophila</name>
    <dbReference type="NCBI Taxonomy" id="670291"/>
    <lineage>
        <taxon>Bacteria</taxon>
        <taxon>Pseudomonadati</taxon>
        <taxon>Pseudomonadota</taxon>
        <taxon>Alphaproteobacteria</taxon>
        <taxon>Hyphomicrobiales</taxon>
        <taxon>Methylobacteriaceae</taxon>
        <taxon>Microvirga</taxon>
    </lineage>
</organism>
<dbReference type="SUPFAM" id="SSF50475">
    <property type="entry name" value="FMN-binding split barrel"/>
    <property type="match status" value="1"/>
</dbReference>
<dbReference type="GO" id="GO:0010181">
    <property type="term" value="F:FMN binding"/>
    <property type="evidence" value="ECO:0007669"/>
    <property type="project" value="InterPro"/>
</dbReference>